<evidence type="ECO:0000313" key="2">
    <source>
        <dbReference type="EMBL" id="QDY41934.1"/>
    </source>
</evidence>
<dbReference type="Pfam" id="PF13302">
    <property type="entry name" value="Acetyltransf_3"/>
    <property type="match status" value="1"/>
</dbReference>
<evidence type="ECO:0000313" key="3">
    <source>
        <dbReference type="Proteomes" id="UP000319411"/>
    </source>
</evidence>
<dbReference type="PANTHER" id="PTHR43441:SF11">
    <property type="entry name" value="RIBOSOMAL-PROTEIN-SERINE ACETYLTRANSFERASE"/>
    <property type="match status" value="1"/>
</dbReference>
<sequence>MFAVRSASIDYRPMTAADWPFFLALHQDPDIMRYISAPRSTEDIRTHSFLPRLPPWQKGSAHWLCLVMSEKGSAIPAGVTGFIDRGDNVAEVGFILAPAFHGRGLGAGSLYDIARFAFDVCGYRRLTATVTAGNEASRRTLLKVGFTHEGTLRQNYFLQGRWQDDWLFGLLPGELCPAPRRG</sequence>
<dbReference type="AlphaFoldDB" id="A0A518XCI2"/>
<name>A0A518XCI2_9GAMM</name>
<dbReference type="InterPro" id="IPR016181">
    <property type="entry name" value="Acyl_CoA_acyltransferase"/>
</dbReference>
<keyword evidence="3" id="KW-1185">Reference proteome</keyword>
<evidence type="ECO:0000259" key="1">
    <source>
        <dbReference type="PROSITE" id="PS51186"/>
    </source>
</evidence>
<proteinExistence type="predicted"/>
<reference evidence="2 3" key="1">
    <citation type="submission" date="2018-10" db="EMBL/GenBank/DDBJ databases">
        <title>Genome Sequencing of Pantoea dispersa DSM 32899.</title>
        <authorList>
            <person name="Nawrath M."/>
            <person name="Ottenheim C."/>
            <person name="Wilm A."/>
            <person name="Zimmermann W."/>
            <person name="Wu J.C."/>
        </authorList>
    </citation>
    <scope>NUCLEOTIDE SEQUENCE [LARGE SCALE GENOMIC DNA]</scope>
    <source>
        <strain evidence="2 3">DSM 32899</strain>
    </source>
</reference>
<dbReference type="RefSeq" id="WP_145888462.1">
    <property type="nucleotide sequence ID" value="NZ_CP032702.1"/>
</dbReference>
<dbReference type="InterPro" id="IPR000182">
    <property type="entry name" value="GNAT_dom"/>
</dbReference>
<feature type="domain" description="N-acetyltransferase" evidence="1">
    <location>
        <begin position="9"/>
        <end position="172"/>
    </location>
</feature>
<dbReference type="SUPFAM" id="SSF55729">
    <property type="entry name" value="Acyl-CoA N-acyltransferases (Nat)"/>
    <property type="match status" value="1"/>
</dbReference>
<accession>A0A518XCI2</accession>
<dbReference type="PROSITE" id="PS51186">
    <property type="entry name" value="GNAT"/>
    <property type="match status" value="1"/>
</dbReference>
<dbReference type="OrthoDB" id="7852312at2"/>
<dbReference type="Gene3D" id="3.40.630.30">
    <property type="match status" value="1"/>
</dbReference>
<dbReference type="GO" id="GO:0005737">
    <property type="term" value="C:cytoplasm"/>
    <property type="evidence" value="ECO:0007669"/>
    <property type="project" value="TreeGrafter"/>
</dbReference>
<dbReference type="GO" id="GO:1990189">
    <property type="term" value="F:protein N-terminal-serine acetyltransferase activity"/>
    <property type="evidence" value="ECO:0007669"/>
    <property type="project" value="TreeGrafter"/>
</dbReference>
<dbReference type="InterPro" id="IPR051908">
    <property type="entry name" value="Ribosomal_N-acetyltransferase"/>
</dbReference>
<dbReference type="EMBL" id="CP032702">
    <property type="protein sequence ID" value="QDY41934.1"/>
    <property type="molecule type" value="Genomic_DNA"/>
</dbReference>
<dbReference type="Proteomes" id="UP000319411">
    <property type="component" value="Chromosome"/>
</dbReference>
<dbReference type="PANTHER" id="PTHR43441">
    <property type="entry name" value="RIBOSOMAL-PROTEIN-SERINE ACETYLTRANSFERASE"/>
    <property type="match status" value="1"/>
</dbReference>
<dbReference type="KEGG" id="pdis:D8B20_08540"/>
<protein>
    <submittedName>
        <fullName evidence="2">N-acetyltransferase</fullName>
    </submittedName>
</protein>
<gene>
    <name evidence="2" type="ORF">D8B20_08540</name>
</gene>
<dbReference type="GO" id="GO:0008999">
    <property type="term" value="F:protein-N-terminal-alanine acetyltransferase activity"/>
    <property type="evidence" value="ECO:0007669"/>
    <property type="project" value="TreeGrafter"/>
</dbReference>
<organism evidence="2 3">
    <name type="scientific">Candidatus Pantoea soli</name>
    <dbReference type="NCBI Taxonomy" id="3098669"/>
    <lineage>
        <taxon>Bacteria</taxon>
        <taxon>Pseudomonadati</taxon>
        <taxon>Pseudomonadota</taxon>
        <taxon>Gammaproteobacteria</taxon>
        <taxon>Enterobacterales</taxon>
        <taxon>Erwiniaceae</taxon>
        <taxon>Pantoea</taxon>
    </lineage>
</organism>